<accession>A0A4Y7JLN0</accession>
<organism evidence="1 2">
    <name type="scientific">Papaver somniferum</name>
    <name type="common">Opium poppy</name>
    <dbReference type="NCBI Taxonomy" id="3469"/>
    <lineage>
        <taxon>Eukaryota</taxon>
        <taxon>Viridiplantae</taxon>
        <taxon>Streptophyta</taxon>
        <taxon>Embryophyta</taxon>
        <taxon>Tracheophyta</taxon>
        <taxon>Spermatophyta</taxon>
        <taxon>Magnoliopsida</taxon>
        <taxon>Ranunculales</taxon>
        <taxon>Papaveraceae</taxon>
        <taxon>Papaveroideae</taxon>
        <taxon>Papaver</taxon>
    </lineage>
</organism>
<evidence type="ECO:0000313" key="2">
    <source>
        <dbReference type="Proteomes" id="UP000316621"/>
    </source>
</evidence>
<dbReference type="AlphaFoldDB" id="A0A4Y7JLN0"/>
<gene>
    <name evidence="1" type="ORF">C5167_023421</name>
</gene>
<sequence>MLSLKDKQISESDAFTFDDTDFVADIFNLVQLSSTNLAITKACGAMTKLCSKSSPNRQTRSIAVA</sequence>
<proteinExistence type="predicted"/>
<dbReference type="EMBL" id="CM010719">
    <property type="protein sequence ID" value="RZC61657.1"/>
    <property type="molecule type" value="Genomic_DNA"/>
</dbReference>
<reference evidence="1 2" key="1">
    <citation type="journal article" date="2018" name="Science">
        <title>The opium poppy genome and morphinan production.</title>
        <authorList>
            <person name="Guo L."/>
            <person name="Winzer T."/>
            <person name="Yang X."/>
            <person name="Li Y."/>
            <person name="Ning Z."/>
            <person name="He Z."/>
            <person name="Teodor R."/>
            <person name="Lu Y."/>
            <person name="Bowser T.A."/>
            <person name="Graham I.A."/>
            <person name="Ye K."/>
        </authorList>
    </citation>
    <scope>NUCLEOTIDE SEQUENCE [LARGE SCALE GENOMIC DNA]</scope>
    <source>
        <strain evidence="2">cv. HN1</strain>
        <tissue evidence="1">Leaves</tissue>
    </source>
</reference>
<dbReference type="Proteomes" id="UP000316621">
    <property type="component" value="Chromosome 5"/>
</dbReference>
<dbReference type="Gramene" id="RZC61657">
    <property type="protein sequence ID" value="RZC61657"/>
    <property type="gene ID" value="C5167_023421"/>
</dbReference>
<evidence type="ECO:0000313" key="1">
    <source>
        <dbReference type="EMBL" id="RZC61657.1"/>
    </source>
</evidence>
<protein>
    <submittedName>
        <fullName evidence="1">Uncharacterized protein</fullName>
    </submittedName>
</protein>
<name>A0A4Y7JLN0_PAPSO</name>
<keyword evidence="2" id="KW-1185">Reference proteome</keyword>